<dbReference type="Pfam" id="PF09902">
    <property type="entry name" value="DUF2129"/>
    <property type="match status" value="1"/>
</dbReference>
<keyword evidence="1" id="KW-0963">Cytoplasm</keyword>
<evidence type="ECO:0000313" key="2">
    <source>
        <dbReference type="EMBL" id="TNK91210.1"/>
    </source>
</evidence>
<dbReference type="InterPro" id="IPR016979">
    <property type="entry name" value="DUF2129"/>
</dbReference>
<dbReference type="AlphaFoldDB" id="A0A5C4TL11"/>
<protein>
    <submittedName>
        <fullName evidence="2">DUF2129 domain-containing protein</fullName>
    </submittedName>
</protein>
<name>A0A5C4TL11_FRUSA</name>
<dbReference type="RefSeq" id="WP_014082240.1">
    <property type="nucleotide sequence ID" value="NZ_CP118925.1"/>
</dbReference>
<evidence type="ECO:0000256" key="1">
    <source>
        <dbReference type="ARBA" id="ARBA00022490"/>
    </source>
</evidence>
<evidence type="ECO:0000313" key="3">
    <source>
        <dbReference type="Proteomes" id="UP000313312"/>
    </source>
</evidence>
<dbReference type="EMBL" id="QFCR01000001">
    <property type="protein sequence ID" value="TNK91210.1"/>
    <property type="molecule type" value="Genomic_DNA"/>
</dbReference>
<dbReference type="Proteomes" id="UP000313312">
    <property type="component" value="Unassembled WGS sequence"/>
</dbReference>
<proteinExistence type="predicted"/>
<accession>A0A5C4TL11</accession>
<organism evidence="2 3">
    <name type="scientific">Fructilactobacillus sanfranciscensis</name>
    <name type="common">Lactobacillus sanfranciscensis</name>
    <dbReference type="NCBI Taxonomy" id="1625"/>
    <lineage>
        <taxon>Bacteria</taxon>
        <taxon>Bacillati</taxon>
        <taxon>Bacillota</taxon>
        <taxon>Bacilli</taxon>
        <taxon>Lactobacillales</taxon>
        <taxon>Lactobacillaceae</taxon>
        <taxon>Fructilactobacillus</taxon>
    </lineage>
</organism>
<dbReference type="GeneID" id="93160879"/>
<comment type="caution">
    <text evidence="2">The sequence shown here is derived from an EMBL/GenBank/DDBJ whole genome shotgun (WGS) entry which is preliminary data.</text>
</comment>
<gene>
    <name evidence="2" type="ORF">DID87_00570</name>
</gene>
<sequence>MENIQNRAELLVSIFSLKQSKNLKKFGDIRFISKKMHYVILFVNRDDLDDIIEELKKQRFVKRVEKTPTIALVEELNELNLNALEGE</sequence>
<reference evidence="2 3" key="1">
    <citation type="submission" date="2018-05" db="EMBL/GenBank/DDBJ databases">
        <title>Lactobacillus sanfranciscensis Ah4 draft denome sequence.</title>
        <authorList>
            <person name="Zhang G."/>
        </authorList>
    </citation>
    <scope>NUCLEOTIDE SEQUENCE [LARGE SCALE GENOMIC DNA]</scope>
    <source>
        <strain evidence="2 3">Ah4</strain>
    </source>
</reference>